<sequence>MKVDHREAMYFINKVGLKMNEELFTVDDLIKGMNVELEHGKKDRFTNVTNNNIIITGKIALAHLNEFPDYYKRLEKLEKKAEKYWKNKPKKRYVLRK</sequence>
<protein>
    <submittedName>
        <fullName evidence="1">Uncharacterized protein</fullName>
    </submittedName>
</protein>
<gene>
    <name evidence="1" type="ORF">Klosneuvirus_4_63</name>
</gene>
<evidence type="ECO:0000313" key="1">
    <source>
        <dbReference type="EMBL" id="ARF12248.1"/>
    </source>
</evidence>
<name>A0A1V0SKV2_9VIRU</name>
<organism evidence="1">
    <name type="scientific">Klosneuvirus KNV1</name>
    <dbReference type="NCBI Taxonomy" id="1977640"/>
    <lineage>
        <taxon>Viruses</taxon>
        <taxon>Varidnaviria</taxon>
        <taxon>Bamfordvirae</taxon>
        <taxon>Nucleocytoviricota</taxon>
        <taxon>Megaviricetes</taxon>
        <taxon>Imitervirales</taxon>
        <taxon>Mimiviridae</taxon>
        <taxon>Klosneuvirinae</taxon>
        <taxon>Klosneuvirus</taxon>
    </lineage>
</organism>
<reference evidence="1" key="1">
    <citation type="journal article" date="2017" name="Science">
        <title>Giant viruses with an expanded complement of translation system components.</title>
        <authorList>
            <person name="Schulz F."/>
            <person name="Yutin N."/>
            <person name="Ivanova N.N."/>
            <person name="Ortega D.R."/>
            <person name="Lee T.K."/>
            <person name="Vierheilig J."/>
            <person name="Daims H."/>
            <person name="Horn M."/>
            <person name="Wagner M."/>
            <person name="Jensen G.J."/>
            <person name="Kyrpides N.C."/>
            <person name="Koonin E.V."/>
            <person name="Woyke T."/>
        </authorList>
    </citation>
    <scope>NUCLEOTIDE SEQUENCE</scope>
    <source>
        <strain evidence="1">KNV1</strain>
    </source>
</reference>
<dbReference type="EMBL" id="KY684111">
    <property type="protein sequence ID" value="ARF12248.1"/>
    <property type="molecule type" value="Genomic_DNA"/>
</dbReference>
<dbReference type="InterPro" id="IPR043720">
    <property type="entry name" value="DUF5661"/>
</dbReference>
<dbReference type="Pfam" id="PF18905">
    <property type="entry name" value="DUF5661"/>
    <property type="match status" value="1"/>
</dbReference>
<accession>A0A1V0SKV2</accession>
<proteinExistence type="predicted"/>